<evidence type="ECO:0000313" key="2">
    <source>
        <dbReference type="EMBL" id="KMY28338.1"/>
    </source>
</evidence>
<dbReference type="GeneID" id="96601305"/>
<feature type="region of interest" description="Disordered" evidence="1">
    <location>
        <begin position="29"/>
        <end position="48"/>
    </location>
</feature>
<dbReference type="AlphaFoldDB" id="A0A0K9F2M9"/>
<comment type="caution">
    <text evidence="2">The sequence shown here is derived from an EMBL/GenBank/DDBJ whole genome shotgun (WGS) entry which is preliminary data.</text>
</comment>
<dbReference type="EMBL" id="LFXJ01000013">
    <property type="protein sequence ID" value="KMY28338.1"/>
    <property type="molecule type" value="Genomic_DNA"/>
</dbReference>
<dbReference type="PATRIC" id="fig|582475.4.peg.4820"/>
<accession>A0A0K9F2M9</accession>
<dbReference type="RefSeq" id="WP_049669096.1">
    <property type="nucleotide sequence ID" value="NZ_LFXJ01000013.1"/>
</dbReference>
<reference evidence="3" key="1">
    <citation type="submission" date="2015-07" db="EMBL/GenBank/DDBJ databases">
        <authorList>
            <consortium name="Consortium for Microbial Forensics and Genomics (microFORGE)"/>
            <person name="Knight B.M."/>
            <person name="Roberts D.P."/>
            <person name="Lin D."/>
            <person name="Hari K."/>
            <person name="Fletcher J."/>
            <person name="Melcher U."/>
            <person name="Blagden T."/>
            <person name="Winegar R.A."/>
        </authorList>
    </citation>
    <scope>NUCLEOTIDE SEQUENCE [LARGE SCALE GENOMIC DNA]</scope>
    <source>
        <strain evidence="3">DSM 23493</strain>
    </source>
</reference>
<dbReference type="Proteomes" id="UP000037326">
    <property type="component" value="Unassembled WGS sequence"/>
</dbReference>
<organism evidence="2 3">
    <name type="scientific">Lysinibacillus xylanilyticus</name>
    <dbReference type="NCBI Taxonomy" id="582475"/>
    <lineage>
        <taxon>Bacteria</taxon>
        <taxon>Bacillati</taxon>
        <taxon>Bacillota</taxon>
        <taxon>Bacilli</taxon>
        <taxon>Bacillales</taxon>
        <taxon>Bacillaceae</taxon>
        <taxon>Lysinibacillus</taxon>
    </lineage>
</organism>
<sequence length="95" mass="10607">MSRLGQQVFFARKRSANVAAAIGVHSVRKRSATKRQQQQDVGHEGVITGRDGFSLRSYTTDPQGVAQPPLQSTFIQGIRFNQCHHLLLMMSQINN</sequence>
<protein>
    <submittedName>
        <fullName evidence="2">Uncharacterized protein</fullName>
    </submittedName>
</protein>
<dbReference type="OrthoDB" id="2740132at2"/>
<name>A0A0K9F2M9_9BACI</name>
<evidence type="ECO:0000313" key="3">
    <source>
        <dbReference type="Proteomes" id="UP000037326"/>
    </source>
</evidence>
<proteinExistence type="predicted"/>
<gene>
    <name evidence="2" type="ORF">ACZ11_24240</name>
</gene>
<evidence type="ECO:0000256" key="1">
    <source>
        <dbReference type="SAM" id="MobiDB-lite"/>
    </source>
</evidence>